<accession>A0A9N9CKL5</accession>
<gene>
    <name evidence="6" type="ORF">PBRASI_LOCUS7859</name>
</gene>
<evidence type="ECO:0000259" key="4">
    <source>
        <dbReference type="PROSITE" id="PS50013"/>
    </source>
</evidence>
<dbReference type="OrthoDB" id="3647690at2759"/>
<dbReference type="PROSITE" id="PS50013">
    <property type="entry name" value="CHROMO_2"/>
    <property type="match status" value="1"/>
</dbReference>
<dbReference type="PROSITE" id="PS50157">
    <property type="entry name" value="ZINC_FINGER_C2H2_2"/>
    <property type="match status" value="1"/>
</dbReference>
<comment type="caution">
    <text evidence="6">The sequence shown here is derived from an EMBL/GenBank/DDBJ whole genome shotgun (WGS) entry which is preliminary data.</text>
</comment>
<dbReference type="AlphaFoldDB" id="A0A9N9CKL5"/>
<dbReference type="SUPFAM" id="SSF54160">
    <property type="entry name" value="Chromo domain-like"/>
    <property type="match status" value="1"/>
</dbReference>
<dbReference type="EMBL" id="CAJVPI010001289">
    <property type="protein sequence ID" value="CAG8605133.1"/>
    <property type="molecule type" value="Genomic_DNA"/>
</dbReference>
<dbReference type="CDD" id="cd00024">
    <property type="entry name" value="CD_CSD"/>
    <property type="match status" value="1"/>
</dbReference>
<evidence type="ECO:0000259" key="5">
    <source>
        <dbReference type="PROSITE" id="PS50157"/>
    </source>
</evidence>
<reference evidence="6" key="1">
    <citation type="submission" date="2021-06" db="EMBL/GenBank/DDBJ databases">
        <authorList>
            <person name="Kallberg Y."/>
            <person name="Tangrot J."/>
            <person name="Rosling A."/>
        </authorList>
    </citation>
    <scope>NUCLEOTIDE SEQUENCE</scope>
    <source>
        <strain evidence="6">BR232B</strain>
    </source>
</reference>
<dbReference type="PROSITE" id="PS00028">
    <property type="entry name" value="ZINC_FINGER_C2H2_1"/>
    <property type="match status" value="1"/>
</dbReference>
<keyword evidence="2" id="KW-0175">Coiled coil</keyword>
<evidence type="ECO:0000256" key="2">
    <source>
        <dbReference type="SAM" id="Coils"/>
    </source>
</evidence>
<dbReference type="GO" id="GO:0008270">
    <property type="term" value="F:zinc ion binding"/>
    <property type="evidence" value="ECO:0007669"/>
    <property type="project" value="UniProtKB-KW"/>
</dbReference>
<dbReference type="Pfam" id="PF00385">
    <property type="entry name" value="Chromo"/>
    <property type="match status" value="1"/>
</dbReference>
<keyword evidence="1" id="KW-0863">Zinc-finger</keyword>
<evidence type="ECO:0000256" key="3">
    <source>
        <dbReference type="SAM" id="MobiDB-lite"/>
    </source>
</evidence>
<keyword evidence="7" id="KW-1185">Reference proteome</keyword>
<feature type="region of interest" description="Disordered" evidence="3">
    <location>
        <begin position="70"/>
        <end position="184"/>
    </location>
</feature>
<feature type="compositionally biased region" description="Polar residues" evidence="3">
    <location>
        <begin position="162"/>
        <end position="180"/>
    </location>
</feature>
<dbReference type="InterPro" id="IPR016197">
    <property type="entry name" value="Chromo-like_dom_sf"/>
</dbReference>
<protein>
    <submittedName>
        <fullName evidence="6">7167_t:CDS:1</fullName>
    </submittedName>
</protein>
<feature type="coiled-coil region" evidence="2">
    <location>
        <begin position="240"/>
        <end position="302"/>
    </location>
</feature>
<keyword evidence="1" id="KW-0479">Metal-binding</keyword>
<dbReference type="Gene3D" id="2.40.50.40">
    <property type="match status" value="1"/>
</dbReference>
<sequence>MPKSSTKRKHEEYFEAERIADEKKIGSELFYLVKWKGVDVSGQPWEPTWEPAKHCTKLLVTDWERYKKRKPLANGRISESTRASRASQPPPSLVQAPTDGMQQVADVDNSKTPKRGKKFSHNTLAYPSEQEVRPAGRRLRPLGMRSVSSNSREYPASPLPDDTSQQNNTSQKNDTDTSSCGDYDEEVLCDSNTIAQLFPGSSTEKVGELGPDDETPETVVDEPSGSTADELDETINPVPLDDTSEEIRLLKSNIQELQDLLKKKDDVFEKAESSIRELTRKLKRAELDVQELRFEKYFLQDEVDLLKQTTQLLQDQNRAFDDVRRYLWACQASKSRKTDTEESDANFSTSLQSQPNGNVDNAFVEAFMCEWENCGKVYESKRELKAHLFADHLYVGVVFIDRPPVLN</sequence>
<dbReference type="SMART" id="SM00298">
    <property type="entry name" value="CHROMO"/>
    <property type="match status" value="1"/>
</dbReference>
<dbReference type="InterPro" id="IPR013087">
    <property type="entry name" value="Znf_C2H2_type"/>
</dbReference>
<feature type="domain" description="C2H2-type" evidence="5">
    <location>
        <begin position="367"/>
        <end position="392"/>
    </location>
</feature>
<name>A0A9N9CKL5_9GLOM</name>
<keyword evidence="1" id="KW-0862">Zinc</keyword>
<evidence type="ECO:0000313" key="6">
    <source>
        <dbReference type="EMBL" id="CAG8605133.1"/>
    </source>
</evidence>
<evidence type="ECO:0000313" key="7">
    <source>
        <dbReference type="Proteomes" id="UP000789739"/>
    </source>
</evidence>
<dbReference type="InterPro" id="IPR023780">
    <property type="entry name" value="Chromo_domain"/>
</dbReference>
<feature type="compositionally biased region" description="Acidic residues" evidence="3">
    <location>
        <begin position="210"/>
        <end position="220"/>
    </location>
</feature>
<feature type="compositionally biased region" description="Polar residues" evidence="3">
    <location>
        <begin position="77"/>
        <end position="87"/>
    </location>
</feature>
<evidence type="ECO:0000256" key="1">
    <source>
        <dbReference type="PROSITE-ProRule" id="PRU00042"/>
    </source>
</evidence>
<organism evidence="6 7">
    <name type="scientific">Paraglomus brasilianum</name>
    <dbReference type="NCBI Taxonomy" id="144538"/>
    <lineage>
        <taxon>Eukaryota</taxon>
        <taxon>Fungi</taxon>
        <taxon>Fungi incertae sedis</taxon>
        <taxon>Mucoromycota</taxon>
        <taxon>Glomeromycotina</taxon>
        <taxon>Glomeromycetes</taxon>
        <taxon>Paraglomerales</taxon>
        <taxon>Paraglomeraceae</taxon>
        <taxon>Paraglomus</taxon>
    </lineage>
</organism>
<feature type="region of interest" description="Disordered" evidence="3">
    <location>
        <begin position="199"/>
        <end position="239"/>
    </location>
</feature>
<proteinExistence type="predicted"/>
<dbReference type="Proteomes" id="UP000789739">
    <property type="component" value="Unassembled WGS sequence"/>
</dbReference>
<dbReference type="InterPro" id="IPR000953">
    <property type="entry name" value="Chromo/chromo_shadow_dom"/>
</dbReference>
<feature type="domain" description="Chromo" evidence="4">
    <location>
        <begin position="14"/>
        <end position="51"/>
    </location>
</feature>